<keyword evidence="3" id="KW-0964">Secreted</keyword>
<keyword evidence="7 9" id="KW-0720">Serine protease</keyword>
<dbReference type="GO" id="GO:0005615">
    <property type="term" value="C:extracellular space"/>
    <property type="evidence" value="ECO:0007669"/>
    <property type="project" value="TreeGrafter"/>
</dbReference>
<evidence type="ECO:0000256" key="11">
    <source>
        <dbReference type="SAM" id="SignalP"/>
    </source>
</evidence>
<dbReference type="AlphaFoldDB" id="A0AAD5PGW1"/>
<feature type="active site" description="Charge relay system" evidence="8 9">
    <location>
        <position position="194"/>
    </location>
</feature>
<dbReference type="InterPro" id="IPR022398">
    <property type="entry name" value="Peptidase_S8_His-AS"/>
</dbReference>
<keyword evidence="2" id="KW-0134">Cell wall</keyword>
<dbReference type="PANTHER" id="PTHR43806">
    <property type="entry name" value="PEPTIDASE S8"/>
    <property type="match status" value="1"/>
</dbReference>
<evidence type="ECO:0000256" key="8">
    <source>
        <dbReference type="PIRSR" id="PIRSR615500-1"/>
    </source>
</evidence>
<evidence type="ECO:0000313" key="15">
    <source>
        <dbReference type="EMBL" id="KAI9270540.1"/>
    </source>
</evidence>
<dbReference type="CDD" id="cd07489">
    <property type="entry name" value="Peptidases_S8_5"/>
    <property type="match status" value="1"/>
</dbReference>
<proteinExistence type="inferred from homology"/>
<evidence type="ECO:0000256" key="10">
    <source>
        <dbReference type="RuleBase" id="RU003355"/>
    </source>
</evidence>
<dbReference type="PROSITE" id="PS00136">
    <property type="entry name" value="SUBTILASE_ASP"/>
    <property type="match status" value="1"/>
</dbReference>
<dbReference type="PROSITE" id="PS00137">
    <property type="entry name" value="SUBTILASE_HIS"/>
    <property type="match status" value="1"/>
</dbReference>
<feature type="signal peptide" evidence="11">
    <location>
        <begin position="1"/>
        <end position="24"/>
    </location>
</feature>
<evidence type="ECO:0000256" key="2">
    <source>
        <dbReference type="ARBA" id="ARBA00022512"/>
    </source>
</evidence>
<dbReference type="PANTHER" id="PTHR43806:SF66">
    <property type="entry name" value="SERIN ENDOPEPTIDASE"/>
    <property type="match status" value="1"/>
</dbReference>
<dbReference type="Pfam" id="PF02225">
    <property type="entry name" value="PA"/>
    <property type="match status" value="1"/>
</dbReference>
<evidence type="ECO:0000259" key="12">
    <source>
        <dbReference type="Pfam" id="PF00082"/>
    </source>
</evidence>
<dbReference type="InterPro" id="IPR034187">
    <property type="entry name" value="Peptidases_S8_5"/>
</dbReference>
<comment type="caution">
    <text evidence="15">The sequence shown here is derived from an EMBL/GenBank/DDBJ whole genome shotgun (WGS) entry which is preliminary data.</text>
</comment>
<feature type="chain" id="PRO_5041909496" evidence="11">
    <location>
        <begin position="25"/>
        <end position="895"/>
    </location>
</feature>
<evidence type="ECO:0000256" key="3">
    <source>
        <dbReference type="ARBA" id="ARBA00022525"/>
    </source>
</evidence>
<feature type="domain" description="C5a peptidase/Subtilisin-like protease SBT2-like Fn3-like" evidence="14">
    <location>
        <begin position="583"/>
        <end position="698"/>
    </location>
</feature>
<evidence type="ECO:0000259" key="13">
    <source>
        <dbReference type="Pfam" id="PF02225"/>
    </source>
</evidence>
<evidence type="ECO:0000259" key="14">
    <source>
        <dbReference type="Pfam" id="PF06280"/>
    </source>
</evidence>
<dbReference type="Proteomes" id="UP001209540">
    <property type="component" value="Unassembled WGS sequence"/>
</dbReference>
<protein>
    <submittedName>
        <fullName evidence="15">Peptidase S8/S53 domain-containing protein</fullName>
    </submittedName>
</protein>
<dbReference type="SUPFAM" id="SSF52743">
    <property type="entry name" value="Subtilisin-like"/>
    <property type="match status" value="1"/>
</dbReference>
<feature type="active site" description="Charge relay system" evidence="8 9">
    <location>
        <position position="502"/>
    </location>
</feature>
<name>A0AAD5PGW1_9FUNG</name>
<keyword evidence="5 11" id="KW-0732">Signal</keyword>
<feature type="active site" description="Charge relay system" evidence="8 9">
    <location>
        <position position="145"/>
    </location>
</feature>
<dbReference type="InterPro" id="IPR050131">
    <property type="entry name" value="Peptidase_S8_subtilisin-like"/>
</dbReference>
<dbReference type="EMBL" id="JAIXMP010000007">
    <property type="protein sequence ID" value="KAI9270540.1"/>
    <property type="molecule type" value="Genomic_DNA"/>
</dbReference>
<dbReference type="PROSITE" id="PS51892">
    <property type="entry name" value="SUBTILASE"/>
    <property type="match status" value="1"/>
</dbReference>
<evidence type="ECO:0000256" key="4">
    <source>
        <dbReference type="ARBA" id="ARBA00022670"/>
    </source>
</evidence>
<organism evidence="15 16">
    <name type="scientific">Phascolomyces articulosus</name>
    <dbReference type="NCBI Taxonomy" id="60185"/>
    <lineage>
        <taxon>Eukaryota</taxon>
        <taxon>Fungi</taxon>
        <taxon>Fungi incertae sedis</taxon>
        <taxon>Mucoromycota</taxon>
        <taxon>Mucoromycotina</taxon>
        <taxon>Mucoromycetes</taxon>
        <taxon>Mucorales</taxon>
        <taxon>Lichtheimiaceae</taxon>
        <taxon>Phascolomyces</taxon>
    </lineage>
</organism>
<dbReference type="SUPFAM" id="SSF52025">
    <property type="entry name" value="PA domain"/>
    <property type="match status" value="1"/>
</dbReference>
<dbReference type="InterPro" id="IPR010435">
    <property type="entry name" value="C5a/SBT2-like_Fn3"/>
</dbReference>
<dbReference type="InterPro" id="IPR023827">
    <property type="entry name" value="Peptidase_S8_Asp-AS"/>
</dbReference>
<dbReference type="InterPro" id="IPR046450">
    <property type="entry name" value="PA_dom_sf"/>
</dbReference>
<dbReference type="GO" id="GO:0006508">
    <property type="term" value="P:proteolysis"/>
    <property type="evidence" value="ECO:0007669"/>
    <property type="project" value="UniProtKB-KW"/>
</dbReference>
<evidence type="ECO:0000256" key="6">
    <source>
        <dbReference type="ARBA" id="ARBA00022801"/>
    </source>
</evidence>
<keyword evidence="16" id="KW-1185">Reference proteome</keyword>
<dbReference type="InterPro" id="IPR000209">
    <property type="entry name" value="Peptidase_S8/S53_dom"/>
</dbReference>
<dbReference type="Pfam" id="PF06280">
    <property type="entry name" value="fn3_5"/>
    <property type="match status" value="1"/>
</dbReference>
<keyword evidence="4 9" id="KW-0645">Protease</keyword>
<dbReference type="Gene3D" id="3.50.30.30">
    <property type="match status" value="1"/>
</dbReference>
<dbReference type="GO" id="GO:0004252">
    <property type="term" value="F:serine-type endopeptidase activity"/>
    <property type="evidence" value="ECO:0007669"/>
    <property type="project" value="UniProtKB-UniRule"/>
</dbReference>
<dbReference type="InterPro" id="IPR015500">
    <property type="entry name" value="Peptidase_S8_subtilisin-rel"/>
</dbReference>
<evidence type="ECO:0000256" key="9">
    <source>
        <dbReference type="PROSITE-ProRule" id="PRU01240"/>
    </source>
</evidence>
<dbReference type="InterPro" id="IPR036852">
    <property type="entry name" value="Peptidase_S8/S53_dom_sf"/>
</dbReference>
<evidence type="ECO:0000256" key="7">
    <source>
        <dbReference type="ARBA" id="ARBA00022825"/>
    </source>
</evidence>
<feature type="domain" description="Peptidase S8/S53" evidence="12">
    <location>
        <begin position="136"/>
        <end position="538"/>
    </location>
</feature>
<reference evidence="15" key="2">
    <citation type="submission" date="2023-02" db="EMBL/GenBank/DDBJ databases">
        <authorList>
            <consortium name="DOE Joint Genome Institute"/>
            <person name="Mondo S.J."/>
            <person name="Chang Y."/>
            <person name="Wang Y."/>
            <person name="Ahrendt S."/>
            <person name="Andreopoulos W."/>
            <person name="Barry K."/>
            <person name="Beard J."/>
            <person name="Benny G.L."/>
            <person name="Blankenship S."/>
            <person name="Bonito G."/>
            <person name="Cuomo C."/>
            <person name="Desiro A."/>
            <person name="Gervers K.A."/>
            <person name="Hundley H."/>
            <person name="Kuo A."/>
            <person name="LaButti K."/>
            <person name="Lang B.F."/>
            <person name="Lipzen A."/>
            <person name="O'Donnell K."/>
            <person name="Pangilinan J."/>
            <person name="Reynolds N."/>
            <person name="Sandor L."/>
            <person name="Smith M.W."/>
            <person name="Tsang A."/>
            <person name="Grigoriev I.V."/>
            <person name="Stajich J.E."/>
            <person name="Spatafora J.W."/>
        </authorList>
    </citation>
    <scope>NUCLEOTIDE SEQUENCE</scope>
    <source>
        <strain evidence="15">RSA 2281</strain>
    </source>
</reference>
<dbReference type="Pfam" id="PF00082">
    <property type="entry name" value="Peptidase_S8"/>
    <property type="match status" value="1"/>
</dbReference>
<evidence type="ECO:0000256" key="1">
    <source>
        <dbReference type="ARBA" id="ARBA00011073"/>
    </source>
</evidence>
<accession>A0AAD5PGW1</accession>
<evidence type="ECO:0000313" key="16">
    <source>
        <dbReference type="Proteomes" id="UP001209540"/>
    </source>
</evidence>
<reference evidence="15" key="1">
    <citation type="journal article" date="2022" name="IScience">
        <title>Evolution of zygomycete secretomes and the origins of terrestrial fungal ecologies.</title>
        <authorList>
            <person name="Chang Y."/>
            <person name="Wang Y."/>
            <person name="Mondo S."/>
            <person name="Ahrendt S."/>
            <person name="Andreopoulos W."/>
            <person name="Barry K."/>
            <person name="Beard J."/>
            <person name="Benny G.L."/>
            <person name="Blankenship S."/>
            <person name="Bonito G."/>
            <person name="Cuomo C."/>
            <person name="Desiro A."/>
            <person name="Gervers K.A."/>
            <person name="Hundley H."/>
            <person name="Kuo A."/>
            <person name="LaButti K."/>
            <person name="Lang B.F."/>
            <person name="Lipzen A."/>
            <person name="O'Donnell K."/>
            <person name="Pangilinan J."/>
            <person name="Reynolds N."/>
            <person name="Sandor L."/>
            <person name="Smith M.E."/>
            <person name="Tsang A."/>
            <person name="Grigoriev I.V."/>
            <person name="Stajich J.E."/>
            <person name="Spatafora J.W."/>
        </authorList>
    </citation>
    <scope>NUCLEOTIDE SEQUENCE</scope>
    <source>
        <strain evidence="15">RSA 2281</strain>
    </source>
</reference>
<keyword evidence="6 9" id="KW-0378">Hydrolase</keyword>
<comment type="similarity">
    <text evidence="1 9 10">Belongs to the peptidase S8 family.</text>
</comment>
<evidence type="ECO:0000256" key="5">
    <source>
        <dbReference type="ARBA" id="ARBA00022729"/>
    </source>
</evidence>
<dbReference type="PROSITE" id="PS00138">
    <property type="entry name" value="SUBTILASE_SER"/>
    <property type="match status" value="1"/>
</dbReference>
<dbReference type="InterPro" id="IPR023828">
    <property type="entry name" value="Peptidase_S8_Ser-AS"/>
</dbReference>
<gene>
    <name evidence="15" type="ORF">BDA99DRAFT_602832</name>
</gene>
<dbReference type="GO" id="GO:0016020">
    <property type="term" value="C:membrane"/>
    <property type="evidence" value="ECO:0007669"/>
    <property type="project" value="InterPro"/>
</dbReference>
<dbReference type="PRINTS" id="PR00723">
    <property type="entry name" value="SUBTILISIN"/>
</dbReference>
<feature type="domain" description="PA" evidence="13">
    <location>
        <begin position="354"/>
        <end position="430"/>
    </location>
</feature>
<dbReference type="InterPro" id="IPR003137">
    <property type="entry name" value="PA_domain"/>
</dbReference>
<sequence length="895" mass="96735">MKHLLFDPIILLILLCIGNNGIWARLEKSFVSNTYLVEFEPKTNVSLYLASLDIQHRIRHEFGQMNAISLSFNNSQDASLFFDQTRSKVKRTWPVTSVARPNAQTLKVGKSEIPGLFDHYHNTGVMKIREELGMTGKGIKVGIIDTGVDYTHPALGGCFGSGCRVAYGMDFVGNDYNGDSEPNPSSDPRDCNGHGTHVAGIIGANDKEHQFTGVAPDVTFGAYRVFGCDGSSADDVIMKAMEQAYEDGMDVINLSLGDIGWPDSPSSVLADILTTKGMIVVAAAGNEGNKGIFEVGAPSLGKNVISVASTDNMKALAHPIQFGDNIIGYATSSGNPFAIGEAEMVSVSDTFLTENDACAPITNINLFGKVALIGRGGCYFSEKVLNVQAAGAIGVVVYNNEPGLVTPSLNNDPMIHIECAGITKEHGELLFLHTKDTPEEIYRFSDEDISFPIDTAGTISSFSSWGLAPDLSIKPDVSAPGGQIFSTFPMDRGSYATLSGTSMASPHVAGIVALLQQAKGGSRSINVSDLRAKLISSSLPFNIYNTSAFESVARQGSGLIDAYRALRLSTKVTPQQIQLGDLTHTGTNNEYTFTIHNNGRMAADYTITHRASGTAQGYKMDGSHIPMKRPNLLLGHRVEAIIESISPEKLSIPINGVSNVTVRIRPPENYADMPPSIYSGYFVITKENDPFDTLHVPYAGLTSTLGDLPVLYINQSMPEVLVDRIVGPYSPALIRAQLIHSSPLVLITALDAETDNPVGIIPGGYWPFVGRHDTHNINDALMMTWKGDIAATPEQAMATQSGSSSMAVDLGVNHRKLFRAVDHPPPFDGDDDHNNNYENISDTATMEYHSRSVPYVGKRLPRGIYKLKVMALHAFGDYENMADYDTWISPNIPIG</sequence>
<dbReference type="Gene3D" id="3.40.50.200">
    <property type="entry name" value="Peptidase S8/S53 domain"/>
    <property type="match status" value="1"/>
</dbReference>